<keyword evidence="1" id="KW-0472">Membrane</keyword>
<evidence type="ECO:0000313" key="2">
    <source>
        <dbReference type="EMBL" id="GAA50724.1"/>
    </source>
</evidence>
<dbReference type="EMBL" id="DF143073">
    <property type="protein sequence ID" value="GAA50724.1"/>
    <property type="molecule type" value="Genomic_DNA"/>
</dbReference>
<gene>
    <name evidence="2" type="ORF">CLF_104957</name>
</gene>
<sequence length="106" mass="12052">MPYQLVGQVSFAGASSFIAFPQQLMFNVSRSAGKPSIYKSATSFIQEIYFRLMFSCLLSAGVSSLSLFSLACIGHIRLTYPWRWVTGKQWVVFYSYSKIRSGTYYQ</sequence>
<protein>
    <submittedName>
        <fullName evidence="2">Uncharacterized protein</fullName>
    </submittedName>
</protein>
<proteinExistence type="predicted"/>
<reference key="2">
    <citation type="submission" date="2011-10" db="EMBL/GenBank/DDBJ databases">
        <title>The genome and transcriptome sequence of Clonorchis sinensis provide insights into the carcinogenic liver fluke.</title>
        <authorList>
            <person name="Wang X."/>
            <person name="Huang Y."/>
            <person name="Chen W."/>
            <person name="Liu H."/>
            <person name="Guo L."/>
            <person name="Chen Y."/>
            <person name="Luo F."/>
            <person name="Zhou W."/>
            <person name="Sun J."/>
            <person name="Mao Q."/>
            <person name="Liang P."/>
            <person name="Zhou C."/>
            <person name="Tian Y."/>
            <person name="Men J."/>
            <person name="Lv X."/>
            <person name="Huang L."/>
            <person name="Zhou J."/>
            <person name="Hu Y."/>
            <person name="Li R."/>
            <person name="Zhang F."/>
            <person name="Lei H."/>
            <person name="Li X."/>
            <person name="Hu X."/>
            <person name="Liang C."/>
            <person name="Xu J."/>
            <person name="Wu Z."/>
            <person name="Yu X."/>
        </authorList>
    </citation>
    <scope>NUCLEOTIDE SEQUENCE</scope>
    <source>
        <strain>Henan</strain>
    </source>
</reference>
<dbReference type="Proteomes" id="UP000008909">
    <property type="component" value="Unassembled WGS sequence"/>
</dbReference>
<evidence type="ECO:0000256" key="1">
    <source>
        <dbReference type="SAM" id="Phobius"/>
    </source>
</evidence>
<feature type="transmembrane region" description="Helical" evidence="1">
    <location>
        <begin position="48"/>
        <end position="73"/>
    </location>
</feature>
<keyword evidence="3" id="KW-1185">Reference proteome</keyword>
<organism evidence="2 3">
    <name type="scientific">Clonorchis sinensis</name>
    <name type="common">Chinese liver fluke</name>
    <dbReference type="NCBI Taxonomy" id="79923"/>
    <lineage>
        <taxon>Eukaryota</taxon>
        <taxon>Metazoa</taxon>
        <taxon>Spiralia</taxon>
        <taxon>Lophotrochozoa</taxon>
        <taxon>Platyhelminthes</taxon>
        <taxon>Trematoda</taxon>
        <taxon>Digenea</taxon>
        <taxon>Opisthorchiida</taxon>
        <taxon>Opisthorchiata</taxon>
        <taxon>Opisthorchiidae</taxon>
        <taxon>Clonorchis</taxon>
    </lineage>
</organism>
<evidence type="ECO:0000313" key="3">
    <source>
        <dbReference type="Proteomes" id="UP000008909"/>
    </source>
</evidence>
<reference evidence="2" key="1">
    <citation type="journal article" date="2011" name="Genome Biol.">
        <title>The draft genome of the carcinogenic human liver fluke Clonorchis sinensis.</title>
        <authorList>
            <person name="Wang X."/>
            <person name="Chen W."/>
            <person name="Huang Y."/>
            <person name="Sun J."/>
            <person name="Men J."/>
            <person name="Liu H."/>
            <person name="Luo F."/>
            <person name="Guo L."/>
            <person name="Lv X."/>
            <person name="Deng C."/>
            <person name="Zhou C."/>
            <person name="Fan Y."/>
            <person name="Li X."/>
            <person name="Huang L."/>
            <person name="Hu Y."/>
            <person name="Liang C."/>
            <person name="Hu X."/>
            <person name="Xu J."/>
            <person name="Yu X."/>
        </authorList>
    </citation>
    <scope>NUCLEOTIDE SEQUENCE [LARGE SCALE GENOMIC DNA]</scope>
    <source>
        <strain evidence="2">Henan</strain>
    </source>
</reference>
<keyword evidence="1" id="KW-0812">Transmembrane</keyword>
<accession>G7YCP0</accession>
<keyword evidence="1" id="KW-1133">Transmembrane helix</keyword>
<name>G7YCP0_CLOSI</name>
<dbReference type="AlphaFoldDB" id="G7YCP0"/>